<evidence type="ECO:0000313" key="2">
    <source>
        <dbReference type="Proteomes" id="UP000249828"/>
    </source>
</evidence>
<dbReference type="EMBL" id="PIEU01000062">
    <property type="protein sequence ID" value="PZL73760.1"/>
    <property type="molecule type" value="Genomic_DNA"/>
</dbReference>
<name>A0A2W3Z8X4_9ENTE</name>
<proteinExistence type="predicted"/>
<dbReference type="Proteomes" id="UP000249828">
    <property type="component" value="Unassembled WGS sequence"/>
</dbReference>
<dbReference type="RefSeq" id="WP_111247808.1">
    <property type="nucleotide sequence ID" value="NZ_PIEU01000062.1"/>
</dbReference>
<sequence length="63" mass="7837">MNKFRTRRYIRQYFKENKEEKTINLDLKNFNDNQINIVLDELWKLKIIQLSRKTNQLLSIQTH</sequence>
<dbReference type="AlphaFoldDB" id="A0A2W3Z8X4"/>
<protein>
    <submittedName>
        <fullName evidence="1">Uncharacterized protein</fullName>
    </submittedName>
</protein>
<evidence type="ECO:0000313" key="1">
    <source>
        <dbReference type="EMBL" id="PZL73760.1"/>
    </source>
</evidence>
<gene>
    <name evidence="1" type="ORF">CI088_08000</name>
</gene>
<keyword evidence="2" id="KW-1185">Reference proteome</keyword>
<accession>A0A2W3Z8X4</accession>
<comment type="caution">
    <text evidence="1">The sequence shown here is derived from an EMBL/GenBank/DDBJ whole genome shotgun (WGS) entry which is preliminary data.</text>
</comment>
<organism evidence="1 2">
    <name type="scientific">Enterococcus plantarum</name>
    <dbReference type="NCBI Taxonomy" id="1077675"/>
    <lineage>
        <taxon>Bacteria</taxon>
        <taxon>Bacillati</taxon>
        <taxon>Bacillota</taxon>
        <taxon>Bacilli</taxon>
        <taxon>Lactobacillales</taxon>
        <taxon>Enterococcaceae</taxon>
        <taxon>Enterococcus</taxon>
    </lineage>
</organism>
<reference evidence="1 2" key="1">
    <citation type="submission" date="2017-11" db="EMBL/GenBank/DDBJ databases">
        <title>Draft genome sequence of Enterococcus plantarum TRW2 strain isolated from lettuce.</title>
        <authorList>
            <person name="Kim E.B."/>
            <person name="Marco M.L."/>
            <person name="Williams T.R."/>
            <person name="You I.H."/>
        </authorList>
    </citation>
    <scope>NUCLEOTIDE SEQUENCE [LARGE SCALE GENOMIC DNA]</scope>
    <source>
        <strain evidence="1 2">TRW2</strain>
    </source>
</reference>